<keyword evidence="3" id="KW-1185">Reference proteome</keyword>
<feature type="region of interest" description="Disordered" evidence="1">
    <location>
        <begin position="1"/>
        <end position="77"/>
    </location>
</feature>
<evidence type="ECO:0000313" key="2">
    <source>
        <dbReference type="EMBL" id="KAK7826795.1"/>
    </source>
</evidence>
<organism evidence="2 3">
    <name type="scientific">Quercus suber</name>
    <name type="common">Cork oak</name>
    <dbReference type="NCBI Taxonomy" id="58331"/>
    <lineage>
        <taxon>Eukaryota</taxon>
        <taxon>Viridiplantae</taxon>
        <taxon>Streptophyta</taxon>
        <taxon>Embryophyta</taxon>
        <taxon>Tracheophyta</taxon>
        <taxon>Spermatophyta</taxon>
        <taxon>Magnoliopsida</taxon>
        <taxon>eudicotyledons</taxon>
        <taxon>Gunneridae</taxon>
        <taxon>Pentapetalae</taxon>
        <taxon>rosids</taxon>
        <taxon>fabids</taxon>
        <taxon>Fagales</taxon>
        <taxon>Fagaceae</taxon>
        <taxon>Quercus</taxon>
    </lineage>
</organism>
<feature type="compositionally biased region" description="Basic residues" evidence="1">
    <location>
        <begin position="66"/>
        <end position="77"/>
    </location>
</feature>
<proteinExistence type="predicted"/>
<protein>
    <submittedName>
        <fullName evidence="2">Uncharacterized protein</fullName>
    </submittedName>
</protein>
<gene>
    <name evidence="2" type="ORF">CFP56_031702</name>
</gene>
<sequence>MSWLFKSFQSDGPDSSEQDNDDHSPSTTPHGVKDDLSALSQTLGRQFPASPTSWPRHHLLQSQPLIHHHHQNHSRNRNLKLSLEFATILLKLMGA</sequence>
<reference evidence="2 3" key="1">
    <citation type="journal article" date="2018" name="Sci. Data">
        <title>The draft genome sequence of cork oak.</title>
        <authorList>
            <person name="Ramos A.M."/>
            <person name="Usie A."/>
            <person name="Barbosa P."/>
            <person name="Barros P.M."/>
            <person name="Capote T."/>
            <person name="Chaves I."/>
            <person name="Simoes F."/>
            <person name="Abreu I."/>
            <person name="Carrasquinho I."/>
            <person name="Faro C."/>
            <person name="Guimaraes J.B."/>
            <person name="Mendonca D."/>
            <person name="Nobrega F."/>
            <person name="Rodrigues L."/>
            <person name="Saibo N.J.M."/>
            <person name="Varela M.C."/>
            <person name="Egas C."/>
            <person name="Matos J."/>
            <person name="Miguel C.M."/>
            <person name="Oliveira M.M."/>
            <person name="Ricardo C.P."/>
            <person name="Goncalves S."/>
        </authorList>
    </citation>
    <scope>NUCLEOTIDE SEQUENCE [LARGE SCALE GENOMIC DNA]</scope>
    <source>
        <strain evidence="3">cv. HL8</strain>
    </source>
</reference>
<name>A0AAW0JJY3_QUESU</name>
<accession>A0AAW0JJY3</accession>
<dbReference type="AlphaFoldDB" id="A0AAW0JJY3"/>
<dbReference type="Proteomes" id="UP000237347">
    <property type="component" value="Unassembled WGS sequence"/>
</dbReference>
<feature type="compositionally biased region" description="Polar residues" evidence="1">
    <location>
        <begin position="38"/>
        <end position="53"/>
    </location>
</feature>
<dbReference type="EMBL" id="PKMF04000536">
    <property type="protein sequence ID" value="KAK7826795.1"/>
    <property type="molecule type" value="Genomic_DNA"/>
</dbReference>
<comment type="caution">
    <text evidence="2">The sequence shown here is derived from an EMBL/GenBank/DDBJ whole genome shotgun (WGS) entry which is preliminary data.</text>
</comment>
<evidence type="ECO:0000313" key="3">
    <source>
        <dbReference type="Proteomes" id="UP000237347"/>
    </source>
</evidence>
<evidence type="ECO:0000256" key="1">
    <source>
        <dbReference type="SAM" id="MobiDB-lite"/>
    </source>
</evidence>